<dbReference type="RefSeq" id="WP_044841667.1">
    <property type="nucleotide sequence ID" value="NZ_CP059733.1"/>
</dbReference>
<feature type="chain" id="PRO_5042259911" evidence="1">
    <location>
        <begin position="23"/>
        <end position="121"/>
    </location>
</feature>
<reference evidence="2 3" key="2">
    <citation type="journal article" date="2022" name="Mar. Drugs">
        <title>Bioassay-Guided Fractionation Leads to the Detection of Cholic Acid Generated by the Rare Thalassomonas sp.</title>
        <authorList>
            <person name="Pheiffer F."/>
            <person name="Schneider Y.K."/>
            <person name="Hansen E.H."/>
            <person name="Andersen J.H."/>
            <person name="Isaksson J."/>
            <person name="Busche T."/>
            <person name="R C."/>
            <person name="Kalinowski J."/>
            <person name="Zyl L.V."/>
            <person name="Trindade M."/>
        </authorList>
    </citation>
    <scope>NUCLEOTIDE SEQUENCE [LARGE SCALE GENOMIC DNA]</scope>
    <source>
        <strain evidence="2 3">XOM25</strain>
    </source>
</reference>
<keyword evidence="3" id="KW-1185">Reference proteome</keyword>
<reference evidence="2 3" key="1">
    <citation type="journal article" date="2015" name="Genome Announc.">
        <title>Draft Genome Sequences of Marine Isolates of Thalassomonas viridans and Thalassomonas actiniarum.</title>
        <authorList>
            <person name="Olonade I."/>
            <person name="van Zyl L.J."/>
            <person name="Trindade M."/>
        </authorList>
    </citation>
    <scope>NUCLEOTIDE SEQUENCE [LARGE SCALE GENOMIC DNA]</scope>
    <source>
        <strain evidence="2 3">XOM25</strain>
    </source>
</reference>
<evidence type="ECO:0000256" key="1">
    <source>
        <dbReference type="SAM" id="SignalP"/>
    </source>
</evidence>
<keyword evidence="1" id="KW-0732">Signal</keyword>
<gene>
    <name evidence="2" type="ORF">SG34_009550</name>
</gene>
<dbReference type="EMBL" id="CP059733">
    <property type="protein sequence ID" value="WDE07107.1"/>
    <property type="molecule type" value="Genomic_DNA"/>
</dbReference>
<evidence type="ECO:0000313" key="2">
    <source>
        <dbReference type="EMBL" id="WDE07107.1"/>
    </source>
</evidence>
<evidence type="ECO:0000313" key="3">
    <source>
        <dbReference type="Proteomes" id="UP000032352"/>
    </source>
</evidence>
<dbReference type="Proteomes" id="UP000032352">
    <property type="component" value="Chromosome"/>
</dbReference>
<protein>
    <submittedName>
        <fullName evidence="2">Uncharacterized protein</fullName>
    </submittedName>
</protein>
<dbReference type="KEGG" id="tvd:SG34_009550"/>
<sequence>MKKLIGAGLVLASSFVAAHASAATMECYVDTQAYDSFTPNQCFAVVWGQSRTTAVFRIAGSTGKPINQVIWSGAASSCGVSGSSCSISIRAYKTYTARATVLYQDGTWDTASATASFESGF</sequence>
<name>A0AAF0C943_9GAMM</name>
<proteinExistence type="predicted"/>
<feature type="signal peptide" evidence="1">
    <location>
        <begin position="1"/>
        <end position="22"/>
    </location>
</feature>
<accession>A0AAF0C943</accession>
<dbReference type="AlphaFoldDB" id="A0AAF0C943"/>
<organism evidence="2 3">
    <name type="scientific">Thalassomonas viridans</name>
    <dbReference type="NCBI Taxonomy" id="137584"/>
    <lineage>
        <taxon>Bacteria</taxon>
        <taxon>Pseudomonadati</taxon>
        <taxon>Pseudomonadota</taxon>
        <taxon>Gammaproteobacteria</taxon>
        <taxon>Alteromonadales</taxon>
        <taxon>Colwelliaceae</taxon>
        <taxon>Thalassomonas</taxon>
    </lineage>
</organism>